<dbReference type="VEuPathDB" id="FungiDB:MYCTH_2055981"/>
<dbReference type="Gene3D" id="3.90.950.10">
    <property type="match status" value="1"/>
</dbReference>
<gene>
    <name evidence="2" type="ORF">MYCTH_2055981</name>
</gene>
<dbReference type="Proteomes" id="UP000007322">
    <property type="component" value="Chromosome 1"/>
</dbReference>
<sequence>MSQPSLLERSEALPVFEQAAPKPQTSDSEAPEALPQLYDPSLPTDLSHLRQKQVPALDLSQHPNFYQIPRPPSSLFESLIISNGNNNHASSSHGAPAPDPYKVLLVIPTANESKTELLWSRLSSTKPAHVQLSYCQVKAESGVGEQPYDEAGPRGAFNRAVNAVAALLGDEERRAALVEDRGVGTLIVGAIENFVLRHGIQPEPGRSCGPVDHGFVVLCRVSLLDMTWDWVVGVSRGVTVPWEYYSAAQKQGFEDEGEGEGEGETKTCGKVTVGKLLLANAGVDDANWYQALAGVSRYDLLGEALKSMDVPWPAVTPSGA</sequence>
<dbReference type="OrthoDB" id="4968544at2759"/>
<proteinExistence type="predicted"/>
<evidence type="ECO:0000256" key="1">
    <source>
        <dbReference type="SAM" id="MobiDB-lite"/>
    </source>
</evidence>
<dbReference type="RefSeq" id="XP_003658916.1">
    <property type="nucleotide sequence ID" value="XM_003658868.1"/>
</dbReference>
<dbReference type="KEGG" id="mtm:MYCTH_2055981"/>
<dbReference type="eggNOG" id="ENOG502RMXS">
    <property type="taxonomic scope" value="Eukaryota"/>
</dbReference>
<keyword evidence="3" id="KW-1185">Reference proteome</keyword>
<feature type="region of interest" description="Disordered" evidence="1">
    <location>
        <begin position="1"/>
        <end position="44"/>
    </location>
</feature>
<protein>
    <submittedName>
        <fullName evidence="2">Uncharacterized protein</fullName>
    </submittedName>
</protein>
<organism evidence="2 3">
    <name type="scientific">Thermothelomyces thermophilus (strain ATCC 42464 / BCRC 31852 / DSM 1799)</name>
    <name type="common">Sporotrichum thermophile</name>
    <dbReference type="NCBI Taxonomy" id="573729"/>
    <lineage>
        <taxon>Eukaryota</taxon>
        <taxon>Fungi</taxon>
        <taxon>Dikarya</taxon>
        <taxon>Ascomycota</taxon>
        <taxon>Pezizomycotina</taxon>
        <taxon>Sordariomycetes</taxon>
        <taxon>Sordariomycetidae</taxon>
        <taxon>Sordariales</taxon>
        <taxon>Chaetomiaceae</taxon>
        <taxon>Thermothelomyces</taxon>
    </lineage>
</organism>
<dbReference type="InterPro" id="IPR029001">
    <property type="entry name" value="ITPase-like_fam"/>
</dbReference>
<evidence type="ECO:0000313" key="3">
    <source>
        <dbReference type="Proteomes" id="UP000007322"/>
    </source>
</evidence>
<name>G2Q4H8_THET4</name>
<dbReference type="SUPFAM" id="SSF52972">
    <property type="entry name" value="ITPase-like"/>
    <property type="match status" value="1"/>
</dbReference>
<accession>G2Q4H8</accession>
<reference evidence="2 3" key="1">
    <citation type="journal article" date="2011" name="Nat. Biotechnol.">
        <title>Comparative genomic analysis of the thermophilic biomass-degrading fungi Myceliophthora thermophila and Thielavia terrestris.</title>
        <authorList>
            <person name="Berka R.M."/>
            <person name="Grigoriev I.V."/>
            <person name="Otillar R."/>
            <person name="Salamov A."/>
            <person name="Grimwood J."/>
            <person name="Reid I."/>
            <person name="Ishmael N."/>
            <person name="John T."/>
            <person name="Darmond C."/>
            <person name="Moisan M.-C."/>
            <person name="Henrissat B."/>
            <person name="Coutinho P.M."/>
            <person name="Lombard V."/>
            <person name="Natvig D.O."/>
            <person name="Lindquist E."/>
            <person name="Schmutz J."/>
            <person name="Lucas S."/>
            <person name="Harris P."/>
            <person name="Powlowski J."/>
            <person name="Bellemare A."/>
            <person name="Taylor D."/>
            <person name="Butler G."/>
            <person name="de Vries R.P."/>
            <person name="Allijn I.E."/>
            <person name="van den Brink J."/>
            <person name="Ushinsky S."/>
            <person name="Storms R."/>
            <person name="Powell A.J."/>
            <person name="Paulsen I.T."/>
            <person name="Elbourne L.D.H."/>
            <person name="Baker S.E."/>
            <person name="Magnuson J."/>
            <person name="LaBoissiere S."/>
            <person name="Clutterbuck A.J."/>
            <person name="Martinez D."/>
            <person name="Wogulis M."/>
            <person name="de Leon A.L."/>
            <person name="Rey M.W."/>
            <person name="Tsang A."/>
        </authorList>
    </citation>
    <scope>NUCLEOTIDE SEQUENCE [LARGE SCALE GENOMIC DNA]</scope>
    <source>
        <strain evidence="3">ATCC 42464 / BCRC 31852 / DSM 1799</strain>
    </source>
</reference>
<dbReference type="InParanoid" id="G2Q4H8"/>
<dbReference type="AlphaFoldDB" id="G2Q4H8"/>
<dbReference type="OMA" id="EEMEVPW"/>
<dbReference type="GeneID" id="11513331"/>
<dbReference type="HOGENOM" id="CLU_869286_0_0_1"/>
<dbReference type="EMBL" id="CP003002">
    <property type="protein sequence ID" value="AEO53671.1"/>
    <property type="molecule type" value="Genomic_DNA"/>
</dbReference>
<evidence type="ECO:0000313" key="2">
    <source>
        <dbReference type="EMBL" id="AEO53671.1"/>
    </source>
</evidence>